<evidence type="ECO:0000313" key="8">
    <source>
        <dbReference type="EMBL" id="MFD1065447.1"/>
    </source>
</evidence>
<sequence>MTIQTENLQSEGNMEENKYTFVASSDSVKEGEMIDVPLGTETVVVARVDGAVFAVDGICTHAYSEMVDGELEDHCLYCPLHFACFDIRDGSVLEGPAVTPLSVYDVLEQEGSIWIKALDIYGE</sequence>
<dbReference type="PROSITE" id="PS51296">
    <property type="entry name" value="RIESKE"/>
    <property type="match status" value="1"/>
</dbReference>
<organism evidence="8 9">
    <name type="scientific">Oceanobacillus locisalsi</name>
    <dbReference type="NCBI Taxonomy" id="546107"/>
    <lineage>
        <taxon>Bacteria</taxon>
        <taxon>Bacillati</taxon>
        <taxon>Bacillota</taxon>
        <taxon>Bacilli</taxon>
        <taxon>Bacillales</taxon>
        <taxon>Bacillaceae</taxon>
        <taxon>Oceanobacillus</taxon>
    </lineage>
</organism>
<reference evidence="9" key="1">
    <citation type="journal article" date="2019" name="Int. J. Syst. Evol. Microbiol.">
        <title>The Global Catalogue of Microorganisms (GCM) 10K type strain sequencing project: providing services to taxonomists for standard genome sequencing and annotation.</title>
        <authorList>
            <consortium name="The Broad Institute Genomics Platform"/>
            <consortium name="The Broad Institute Genome Sequencing Center for Infectious Disease"/>
            <person name="Wu L."/>
            <person name="Ma J."/>
        </authorList>
    </citation>
    <scope>NUCLEOTIDE SEQUENCE [LARGE SCALE GENOMIC DNA]</scope>
    <source>
        <strain evidence="9">CCUG 56608</strain>
    </source>
</reference>
<dbReference type="Proteomes" id="UP001597041">
    <property type="component" value="Unassembled WGS sequence"/>
</dbReference>
<accession>A0ABW3ND62</accession>
<dbReference type="PANTHER" id="PTHR21496">
    <property type="entry name" value="FERREDOXIN-RELATED"/>
    <property type="match status" value="1"/>
</dbReference>
<dbReference type="InterPro" id="IPR036922">
    <property type="entry name" value="Rieske_2Fe-2S_sf"/>
</dbReference>
<protein>
    <submittedName>
        <fullName evidence="8">Rieske (2Fe-2S) protein</fullName>
    </submittedName>
</protein>
<comment type="caution">
    <text evidence="8">The sequence shown here is derived from an EMBL/GenBank/DDBJ whole genome shotgun (WGS) entry which is preliminary data.</text>
</comment>
<evidence type="ECO:0000256" key="1">
    <source>
        <dbReference type="ARBA" id="ARBA00022714"/>
    </source>
</evidence>
<name>A0ABW3ND62_9BACI</name>
<evidence type="ECO:0000256" key="5">
    <source>
        <dbReference type="ARBA" id="ARBA00034078"/>
    </source>
</evidence>
<comment type="cofactor">
    <cofactor evidence="5">
        <name>[2Fe-2S] cluster</name>
        <dbReference type="ChEBI" id="CHEBI:190135"/>
    </cofactor>
</comment>
<dbReference type="Pfam" id="PF00355">
    <property type="entry name" value="Rieske"/>
    <property type="match status" value="1"/>
</dbReference>
<dbReference type="SUPFAM" id="SSF50022">
    <property type="entry name" value="ISP domain"/>
    <property type="match status" value="1"/>
</dbReference>
<evidence type="ECO:0000259" key="7">
    <source>
        <dbReference type="PROSITE" id="PS51296"/>
    </source>
</evidence>
<proteinExistence type="inferred from homology"/>
<keyword evidence="4" id="KW-0411">Iron-sulfur</keyword>
<dbReference type="InterPro" id="IPR017941">
    <property type="entry name" value="Rieske_2Fe-2S"/>
</dbReference>
<keyword evidence="3" id="KW-0408">Iron</keyword>
<evidence type="ECO:0000256" key="6">
    <source>
        <dbReference type="ARBA" id="ARBA00038001"/>
    </source>
</evidence>
<keyword evidence="2" id="KW-0479">Metal-binding</keyword>
<evidence type="ECO:0000256" key="4">
    <source>
        <dbReference type="ARBA" id="ARBA00023014"/>
    </source>
</evidence>
<dbReference type="Gene3D" id="2.102.10.10">
    <property type="entry name" value="Rieske [2Fe-2S] iron-sulphur domain"/>
    <property type="match status" value="1"/>
</dbReference>
<dbReference type="PANTHER" id="PTHR21496:SF0">
    <property type="entry name" value="RIESKE DOMAIN-CONTAINING PROTEIN"/>
    <property type="match status" value="1"/>
</dbReference>
<gene>
    <name evidence="8" type="ORF">ACFQ19_05370</name>
</gene>
<dbReference type="EMBL" id="JBHTKK010000004">
    <property type="protein sequence ID" value="MFD1065447.1"/>
    <property type="molecule type" value="Genomic_DNA"/>
</dbReference>
<keyword evidence="1" id="KW-0001">2Fe-2S</keyword>
<dbReference type="CDD" id="cd03528">
    <property type="entry name" value="Rieske_RO_ferredoxin"/>
    <property type="match status" value="1"/>
</dbReference>
<keyword evidence="9" id="KW-1185">Reference proteome</keyword>
<dbReference type="RefSeq" id="WP_245833028.1">
    <property type="nucleotide sequence ID" value="NZ_JBHTKK010000004.1"/>
</dbReference>
<feature type="domain" description="Rieske" evidence="7">
    <location>
        <begin position="19"/>
        <end position="115"/>
    </location>
</feature>
<evidence type="ECO:0000256" key="2">
    <source>
        <dbReference type="ARBA" id="ARBA00022723"/>
    </source>
</evidence>
<evidence type="ECO:0000313" key="9">
    <source>
        <dbReference type="Proteomes" id="UP001597041"/>
    </source>
</evidence>
<evidence type="ECO:0000256" key="3">
    <source>
        <dbReference type="ARBA" id="ARBA00023004"/>
    </source>
</evidence>
<comment type="similarity">
    <text evidence="6">Belongs to the bacterial ring-hydroxylating dioxygenase ferredoxin component family.</text>
</comment>